<dbReference type="Gene3D" id="3.10.450.50">
    <property type="match status" value="1"/>
</dbReference>
<reference evidence="3 4" key="2">
    <citation type="submission" date="2020-03" db="EMBL/GenBank/DDBJ databases">
        <authorList>
            <person name="Ichikawa N."/>
            <person name="Kimura A."/>
            <person name="Kitahashi Y."/>
            <person name="Uohara A."/>
        </authorList>
    </citation>
    <scope>NUCLEOTIDE SEQUENCE [LARGE SCALE GENOMIC DNA]</scope>
    <source>
        <strain evidence="3 4">NBRC 108639</strain>
    </source>
</reference>
<dbReference type="Proteomes" id="UP000482800">
    <property type="component" value="Unassembled WGS sequence"/>
</dbReference>
<evidence type="ECO:0000259" key="2">
    <source>
        <dbReference type="Pfam" id="PF12680"/>
    </source>
</evidence>
<sequence length="179" mass="19449">MGNLAAVTTASWRAAGESHDAELAAGCLADDVRVISPLTARFRFEGREQARDMLVAAFAVIDVIRYHTELGDESARALFFHGRCRGQEFEEAQLLRFDGEGRIVELTLFGRPLPGLTAVMAAIGPVLLKRQGRPVAARFIGAATAPLALMTRAGDKRIVPLAAPDRTDPRAKQTPERKE</sequence>
<organism evidence="3 4">
    <name type="scientific">Phytohabitans houttuyneae</name>
    <dbReference type="NCBI Taxonomy" id="1076126"/>
    <lineage>
        <taxon>Bacteria</taxon>
        <taxon>Bacillati</taxon>
        <taxon>Actinomycetota</taxon>
        <taxon>Actinomycetes</taxon>
        <taxon>Micromonosporales</taxon>
        <taxon>Micromonosporaceae</taxon>
    </lineage>
</organism>
<name>A0A6V8JU22_9ACTN</name>
<dbReference type="EMBL" id="BLPF01000001">
    <property type="protein sequence ID" value="GFJ76042.1"/>
    <property type="molecule type" value="Genomic_DNA"/>
</dbReference>
<dbReference type="Pfam" id="PF12680">
    <property type="entry name" value="SnoaL_2"/>
    <property type="match status" value="1"/>
</dbReference>
<protein>
    <recommendedName>
        <fullName evidence="2">SnoaL-like domain-containing protein</fullName>
    </recommendedName>
</protein>
<reference evidence="3 4" key="1">
    <citation type="submission" date="2020-03" db="EMBL/GenBank/DDBJ databases">
        <title>Whole genome shotgun sequence of Phytohabitans houttuyneae NBRC 108639.</title>
        <authorList>
            <person name="Komaki H."/>
            <person name="Tamura T."/>
        </authorList>
    </citation>
    <scope>NUCLEOTIDE SEQUENCE [LARGE SCALE GENOMIC DNA]</scope>
    <source>
        <strain evidence="3 4">NBRC 108639</strain>
    </source>
</reference>
<evidence type="ECO:0000256" key="1">
    <source>
        <dbReference type="SAM" id="MobiDB-lite"/>
    </source>
</evidence>
<accession>A0A6V8JU22</accession>
<dbReference type="AlphaFoldDB" id="A0A6V8JU22"/>
<keyword evidence="4" id="KW-1185">Reference proteome</keyword>
<feature type="region of interest" description="Disordered" evidence="1">
    <location>
        <begin position="160"/>
        <end position="179"/>
    </location>
</feature>
<evidence type="ECO:0000313" key="4">
    <source>
        <dbReference type="Proteomes" id="UP000482800"/>
    </source>
</evidence>
<dbReference type="SUPFAM" id="SSF54427">
    <property type="entry name" value="NTF2-like"/>
    <property type="match status" value="1"/>
</dbReference>
<evidence type="ECO:0000313" key="3">
    <source>
        <dbReference type="EMBL" id="GFJ76042.1"/>
    </source>
</evidence>
<feature type="compositionally biased region" description="Basic and acidic residues" evidence="1">
    <location>
        <begin position="165"/>
        <end position="179"/>
    </location>
</feature>
<feature type="domain" description="SnoaL-like" evidence="2">
    <location>
        <begin position="13"/>
        <end position="105"/>
    </location>
</feature>
<proteinExistence type="predicted"/>
<dbReference type="RefSeq" id="WP_345515682.1">
    <property type="nucleotide sequence ID" value="NZ_BAABGO010000056.1"/>
</dbReference>
<gene>
    <name evidence="3" type="ORF">Phou_002220</name>
</gene>
<dbReference type="InterPro" id="IPR032710">
    <property type="entry name" value="NTF2-like_dom_sf"/>
</dbReference>
<comment type="caution">
    <text evidence="3">The sequence shown here is derived from an EMBL/GenBank/DDBJ whole genome shotgun (WGS) entry which is preliminary data.</text>
</comment>
<dbReference type="InterPro" id="IPR037401">
    <property type="entry name" value="SnoaL-like"/>
</dbReference>